<dbReference type="Proteomes" id="UP000789831">
    <property type="component" value="Unassembled WGS sequence"/>
</dbReference>
<gene>
    <name evidence="2" type="ORF">AGERDE_LOCUS6661</name>
</gene>
<protein>
    <submittedName>
        <fullName evidence="2">6063_t:CDS:1</fullName>
    </submittedName>
</protein>
<accession>A0A9N9AZU3</accession>
<evidence type="ECO:0000256" key="1">
    <source>
        <dbReference type="SAM" id="MobiDB-lite"/>
    </source>
</evidence>
<organism evidence="2 3">
    <name type="scientific">Ambispora gerdemannii</name>
    <dbReference type="NCBI Taxonomy" id="144530"/>
    <lineage>
        <taxon>Eukaryota</taxon>
        <taxon>Fungi</taxon>
        <taxon>Fungi incertae sedis</taxon>
        <taxon>Mucoromycota</taxon>
        <taxon>Glomeromycotina</taxon>
        <taxon>Glomeromycetes</taxon>
        <taxon>Archaeosporales</taxon>
        <taxon>Ambisporaceae</taxon>
        <taxon>Ambispora</taxon>
    </lineage>
</organism>
<dbReference type="EMBL" id="CAJVPL010001071">
    <property type="protein sequence ID" value="CAG8550872.1"/>
    <property type="molecule type" value="Genomic_DNA"/>
</dbReference>
<evidence type="ECO:0000313" key="2">
    <source>
        <dbReference type="EMBL" id="CAG8550872.1"/>
    </source>
</evidence>
<reference evidence="2" key="1">
    <citation type="submission" date="2021-06" db="EMBL/GenBank/DDBJ databases">
        <authorList>
            <person name="Kallberg Y."/>
            <person name="Tangrot J."/>
            <person name="Rosling A."/>
        </authorList>
    </citation>
    <scope>NUCLEOTIDE SEQUENCE</scope>
    <source>
        <strain evidence="2">MT106</strain>
    </source>
</reference>
<dbReference type="AlphaFoldDB" id="A0A9N9AZU3"/>
<feature type="region of interest" description="Disordered" evidence="1">
    <location>
        <begin position="1"/>
        <end position="58"/>
    </location>
</feature>
<sequence length="58" mass="6799">MEKRDSNDENYREAGVASPIEEERDSNNENYREAGVASPIEEANNNNLEKRDYQNFFE</sequence>
<comment type="caution">
    <text evidence="2">The sequence shown here is derived from an EMBL/GenBank/DDBJ whole genome shotgun (WGS) entry which is preliminary data.</text>
</comment>
<name>A0A9N9AZU3_9GLOM</name>
<feature type="compositionally biased region" description="Basic and acidic residues" evidence="1">
    <location>
        <begin position="1"/>
        <end position="12"/>
    </location>
</feature>
<evidence type="ECO:0000313" key="3">
    <source>
        <dbReference type="Proteomes" id="UP000789831"/>
    </source>
</evidence>
<proteinExistence type="predicted"/>
<feature type="compositionally biased region" description="Basic and acidic residues" evidence="1">
    <location>
        <begin position="48"/>
        <end position="58"/>
    </location>
</feature>
<keyword evidence="3" id="KW-1185">Reference proteome</keyword>